<protein>
    <submittedName>
        <fullName evidence="1">Uncharacterized protein</fullName>
    </submittedName>
</protein>
<comment type="caution">
    <text evidence="1">The sequence shown here is derived from an EMBL/GenBank/DDBJ whole genome shotgun (WGS) entry which is preliminary data.</text>
</comment>
<keyword evidence="2" id="KW-1185">Reference proteome</keyword>
<evidence type="ECO:0000313" key="1">
    <source>
        <dbReference type="EMBL" id="RAW00073.1"/>
    </source>
</evidence>
<proteinExistence type="predicted"/>
<evidence type="ECO:0000313" key="2">
    <source>
        <dbReference type="Proteomes" id="UP000251889"/>
    </source>
</evidence>
<dbReference type="AlphaFoldDB" id="A0A364Y1C1"/>
<name>A0A364Y1C1_9BACT</name>
<dbReference type="Proteomes" id="UP000251889">
    <property type="component" value="Unassembled WGS sequence"/>
</dbReference>
<gene>
    <name evidence="1" type="ORF">DQQ10_16100</name>
</gene>
<sequence length="166" mass="17878">MGSLLAACKDEDDDDDKKVANEFKVNNTTYALTDAYVDSVTTTTVGDKSYHVYNVVIASDGITFSESDKFQGSGDAVRFQVQSTQEGWVPAAQYLPGTSDNILKSALVFVGFGSETPTVYDEEISDGQVTVSKSGEEHVFEFSFTLEDNSTISGSFKGAVTKANSF</sequence>
<accession>A0A364Y1C1</accession>
<reference evidence="1 2" key="1">
    <citation type="submission" date="2018-06" db="EMBL/GenBank/DDBJ databases">
        <title>Chryseolinea flavus sp. nov., a member of the phylum Bacteroidetes isolated from soil.</title>
        <authorList>
            <person name="Li Y."/>
            <person name="Wang J."/>
        </authorList>
    </citation>
    <scope>NUCLEOTIDE SEQUENCE [LARGE SCALE GENOMIC DNA]</scope>
    <source>
        <strain evidence="1 2">SDU1-6</strain>
    </source>
</reference>
<organism evidence="1 2">
    <name type="scientific">Pseudochryseolinea flava</name>
    <dbReference type="NCBI Taxonomy" id="2059302"/>
    <lineage>
        <taxon>Bacteria</taxon>
        <taxon>Pseudomonadati</taxon>
        <taxon>Bacteroidota</taxon>
        <taxon>Cytophagia</taxon>
        <taxon>Cytophagales</taxon>
        <taxon>Fulvivirgaceae</taxon>
        <taxon>Pseudochryseolinea</taxon>
    </lineage>
</organism>
<dbReference type="EMBL" id="QMFY01000008">
    <property type="protein sequence ID" value="RAW00073.1"/>
    <property type="molecule type" value="Genomic_DNA"/>
</dbReference>